<dbReference type="CDD" id="cd02947">
    <property type="entry name" value="TRX_family"/>
    <property type="match status" value="1"/>
</dbReference>
<dbReference type="KEGG" id="tee:Tel_09520"/>
<dbReference type="InterPro" id="IPR050620">
    <property type="entry name" value="Thioredoxin_H-type-like"/>
</dbReference>
<dbReference type="SUPFAM" id="SSF52833">
    <property type="entry name" value="Thioredoxin-like"/>
    <property type="match status" value="1"/>
</dbReference>
<sequence length="114" mass="12971">MTAVHALEQFEFHQTLDSTPGISIVFFSSRECLSCRYWEQLLEQFLKKHPDINIFKVDAGQDQALTEEFDVFHLPSLFLYQDGQYYSPLQAEAKLEALESAITAALEAPAKESP</sequence>
<proteinExistence type="predicted"/>
<evidence type="ECO:0000259" key="1">
    <source>
        <dbReference type="Pfam" id="PF00085"/>
    </source>
</evidence>
<evidence type="ECO:0000313" key="3">
    <source>
        <dbReference type="Proteomes" id="UP000055136"/>
    </source>
</evidence>
<name>A0A0S2TDY6_9GAMM</name>
<dbReference type="PANTHER" id="PTHR10438">
    <property type="entry name" value="THIOREDOXIN"/>
    <property type="match status" value="1"/>
</dbReference>
<evidence type="ECO:0000313" key="2">
    <source>
        <dbReference type="EMBL" id="ALP53371.1"/>
    </source>
</evidence>
<dbReference type="PANTHER" id="PTHR10438:SF468">
    <property type="entry name" value="THIOREDOXIN-1-RELATED"/>
    <property type="match status" value="1"/>
</dbReference>
<dbReference type="Gene3D" id="3.40.30.10">
    <property type="entry name" value="Glutaredoxin"/>
    <property type="match status" value="1"/>
</dbReference>
<dbReference type="EMBL" id="CP013099">
    <property type="protein sequence ID" value="ALP53371.1"/>
    <property type="molecule type" value="Genomic_DNA"/>
</dbReference>
<feature type="domain" description="Thioredoxin" evidence="1">
    <location>
        <begin position="4"/>
        <end position="103"/>
    </location>
</feature>
<dbReference type="AlphaFoldDB" id="A0A0S2TDY6"/>
<dbReference type="Pfam" id="PF00085">
    <property type="entry name" value="Thioredoxin"/>
    <property type="match status" value="1"/>
</dbReference>
<dbReference type="InterPro" id="IPR013766">
    <property type="entry name" value="Thioredoxin_domain"/>
</dbReference>
<dbReference type="Proteomes" id="UP000055136">
    <property type="component" value="Chromosome"/>
</dbReference>
<reference evidence="2" key="1">
    <citation type="submission" date="2015-10" db="EMBL/GenBank/DDBJ databases">
        <title>Description of Candidatus Tenderia electrophaga gen. nov, sp. nov., an Uncultivated Electroautotroph from a Biocathode Enrichment.</title>
        <authorList>
            <person name="Eddie B.J."/>
            <person name="Malanoski A.P."/>
            <person name="Wang Z."/>
            <person name="Hall R.J."/>
            <person name="Oh S.D."/>
            <person name="Heiner C."/>
            <person name="Lin B."/>
            <person name="Strycharz-Glaven S.M."/>
        </authorList>
    </citation>
    <scope>NUCLEOTIDE SEQUENCE [LARGE SCALE GENOMIC DNA]</scope>
    <source>
        <strain evidence="2">NRL1</strain>
    </source>
</reference>
<keyword evidence="3" id="KW-1185">Reference proteome</keyword>
<dbReference type="InterPro" id="IPR036249">
    <property type="entry name" value="Thioredoxin-like_sf"/>
</dbReference>
<dbReference type="STRING" id="1748243.Tel_09520"/>
<accession>A0A0S2TDY6</accession>
<organism evidence="2 3">
    <name type="scientific">Candidatus Tenderia electrophaga</name>
    <dbReference type="NCBI Taxonomy" id="1748243"/>
    <lineage>
        <taxon>Bacteria</taxon>
        <taxon>Pseudomonadati</taxon>
        <taxon>Pseudomonadota</taxon>
        <taxon>Gammaproteobacteria</taxon>
        <taxon>Candidatus Tenderiales</taxon>
        <taxon>Candidatus Tenderiaceae</taxon>
        <taxon>Candidatus Tenderia</taxon>
    </lineage>
</organism>
<protein>
    <recommendedName>
        <fullName evidence="1">Thioredoxin domain-containing protein</fullName>
    </recommendedName>
</protein>
<gene>
    <name evidence="2" type="ORF">Tel_09520</name>
</gene>